<dbReference type="SUPFAM" id="SSF52980">
    <property type="entry name" value="Restriction endonuclease-like"/>
    <property type="match status" value="1"/>
</dbReference>
<dbReference type="PANTHER" id="PTHR38784">
    <property type="entry name" value="SUCROSE PHOSPHORYLASE"/>
    <property type="match status" value="1"/>
</dbReference>
<sequence length="185" mass="20912">MALKATIFKADLQIADMDRSYYANHALTIARHPSETDERMMVRVLAFALNAHERLEFGKGLSSDDEPDLWLKDLTGAIDCWIDVGLPDERRVRRACGRAARVLIYLYGGRTADMWWEANRGKLERLEHLAVFSLPPELTRQLATLAERTMLLQATIDDGSAWLLAGEVTLQADPVRLMEFAPTAR</sequence>
<accession>A0A9D7HK59</accession>
<evidence type="ECO:0000313" key="1">
    <source>
        <dbReference type="EMBL" id="MBK6971574.1"/>
    </source>
</evidence>
<dbReference type="PIRSF" id="PIRSF011484">
    <property type="entry name" value="YaeQ"/>
    <property type="match status" value="1"/>
</dbReference>
<reference evidence="1" key="1">
    <citation type="submission" date="2020-10" db="EMBL/GenBank/DDBJ databases">
        <title>Connecting structure to function with the recovery of over 1000 high-quality activated sludge metagenome-assembled genomes encoding full-length rRNA genes using long-read sequencing.</title>
        <authorList>
            <person name="Singleton C.M."/>
            <person name="Petriglieri F."/>
            <person name="Kristensen J.M."/>
            <person name="Kirkegaard R.H."/>
            <person name="Michaelsen T.Y."/>
            <person name="Andersen M.H."/>
            <person name="Karst S.M."/>
            <person name="Dueholm M.S."/>
            <person name="Nielsen P.H."/>
            <person name="Albertsen M."/>
        </authorList>
    </citation>
    <scope>NUCLEOTIDE SEQUENCE</scope>
    <source>
        <strain evidence="1">Bjer_18-Q3-R1-45_BAT3C.347</strain>
    </source>
</reference>
<gene>
    <name evidence="1" type="ORF">IPH26_00920</name>
</gene>
<dbReference type="InterPro" id="IPR038590">
    <property type="entry name" value="YaeQ_sf"/>
</dbReference>
<name>A0A9D7HK59_9PROT</name>
<dbReference type="PANTHER" id="PTHR38784:SF1">
    <property type="entry name" value="SUCROSE PHOSPHORYLASE"/>
    <property type="match status" value="1"/>
</dbReference>
<dbReference type="AlphaFoldDB" id="A0A9D7HK59"/>
<protein>
    <submittedName>
        <fullName evidence="1">YaeQ family protein</fullName>
    </submittedName>
</protein>
<organism evidence="1 2">
    <name type="scientific">Candidatus Methylophosphatis roskildensis</name>
    <dbReference type="NCBI Taxonomy" id="2899263"/>
    <lineage>
        <taxon>Bacteria</taxon>
        <taxon>Pseudomonadati</taxon>
        <taxon>Pseudomonadota</taxon>
        <taxon>Betaproteobacteria</taxon>
        <taxon>Nitrosomonadales</taxon>
        <taxon>Sterolibacteriaceae</taxon>
        <taxon>Candidatus Methylophosphatis</taxon>
    </lineage>
</organism>
<dbReference type="Proteomes" id="UP000807785">
    <property type="component" value="Unassembled WGS sequence"/>
</dbReference>
<evidence type="ECO:0000313" key="2">
    <source>
        <dbReference type="Proteomes" id="UP000807785"/>
    </source>
</evidence>
<dbReference type="EMBL" id="JADJEV010000001">
    <property type="protein sequence ID" value="MBK6971574.1"/>
    <property type="molecule type" value="Genomic_DNA"/>
</dbReference>
<dbReference type="SMART" id="SM01322">
    <property type="entry name" value="YaeQ"/>
    <property type="match status" value="1"/>
</dbReference>
<dbReference type="CDD" id="cd22368">
    <property type="entry name" value="YaeQ-like"/>
    <property type="match status" value="1"/>
</dbReference>
<dbReference type="Gene3D" id="3.10.640.10">
    <property type="entry name" value="Restriction endonuclease-like alpha-beta roll domain"/>
    <property type="match status" value="1"/>
</dbReference>
<proteinExistence type="predicted"/>
<comment type="caution">
    <text evidence="1">The sequence shown here is derived from an EMBL/GenBank/DDBJ whole genome shotgun (WGS) entry which is preliminary data.</text>
</comment>
<dbReference type="InterPro" id="IPR011335">
    <property type="entry name" value="Restrct_endonuc-II-like"/>
</dbReference>
<dbReference type="Pfam" id="PF07152">
    <property type="entry name" value="YaeQ"/>
    <property type="match status" value="1"/>
</dbReference>
<dbReference type="InterPro" id="IPR009822">
    <property type="entry name" value="YaeQ"/>
</dbReference>